<dbReference type="Proteomes" id="UP001195483">
    <property type="component" value="Unassembled WGS sequence"/>
</dbReference>
<comment type="caution">
    <text evidence="2">The sequence shown here is derived from an EMBL/GenBank/DDBJ whole genome shotgun (WGS) entry which is preliminary data.</text>
</comment>
<dbReference type="AlphaFoldDB" id="A0AAE0VQM7"/>
<evidence type="ECO:0000313" key="3">
    <source>
        <dbReference type="Proteomes" id="UP001195483"/>
    </source>
</evidence>
<gene>
    <name evidence="2" type="ORF">CHS0354_004550</name>
</gene>
<reference evidence="2" key="1">
    <citation type="journal article" date="2021" name="Genome Biol. Evol.">
        <title>A High-Quality Reference Genome for a Parasitic Bivalve with Doubly Uniparental Inheritance (Bivalvia: Unionida).</title>
        <authorList>
            <person name="Smith C.H."/>
        </authorList>
    </citation>
    <scope>NUCLEOTIDE SEQUENCE</scope>
    <source>
        <strain evidence="2">CHS0354</strain>
    </source>
</reference>
<organism evidence="2 3">
    <name type="scientific">Potamilus streckersoni</name>
    <dbReference type="NCBI Taxonomy" id="2493646"/>
    <lineage>
        <taxon>Eukaryota</taxon>
        <taxon>Metazoa</taxon>
        <taxon>Spiralia</taxon>
        <taxon>Lophotrochozoa</taxon>
        <taxon>Mollusca</taxon>
        <taxon>Bivalvia</taxon>
        <taxon>Autobranchia</taxon>
        <taxon>Heteroconchia</taxon>
        <taxon>Palaeoheterodonta</taxon>
        <taxon>Unionida</taxon>
        <taxon>Unionoidea</taxon>
        <taxon>Unionidae</taxon>
        <taxon>Ambleminae</taxon>
        <taxon>Lampsilini</taxon>
        <taxon>Potamilus</taxon>
    </lineage>
</organism>
<protein>
    <submittedName>
        <fullName evidence="2">Uncharacterized protein</fullName>
    </submittedName>
</protein>
<accession>A0AAE0VQM7</accession>
<evidence type="ECO:0000256" key="1">
    <source>
        <dbReference type="SAM" id="SignalP"/>
    </source>
</evidence>
<evidence type="ECO:0000313" key="2">
    <source>
        <dbReference type="EMBL" id="KAK3585632.1"/>
    </source>
</evidence>
<proteinExistence type="predicted"/>
<sequence length="399" mass="43422">MTSLFWSFAFLLLLGTMGCSQAQTCSRDYLVNAIQCMLSYNEATACVSNVDASTGFNTSMTKPFMVVKTLCDSPKYRQAFLCVVNGIKVCGNIFAVPLATRLMLATYDESLINQMCGYLPALEQNLSCLNNLANSSTLSACVTPAYYGSQGGIDVSCRFILALSACALNEVATMCPDVSDAYRGSTLLYPTPYCRMDVCTAQYGECGGKFQRNMPQEAVQSKAGDFVAYNYGIQYICGSGKANVECMMKGSVCEGFLSVTTFTQMFGIELKPASYLVNYGCKDIDTLISNSSCLNEQFASDAFEACINQKLSTLTSIPVTQYDVVSCDIYKATSNCINSIIVKFCGQEIVDYFIKWSPAVFPLAEGCGSWKGSSASSMEKITTLMLIQLSIALYFLLKN</sequence>
<name>A0AAE0VQM7_9BIVA</name>
<reference evidence="2" key="2">
    <citation type="journal article" date="2021" name="Genome Biol. Evol.">
        <title>Developing a high-quality reference genome for a parasitic bivalve with doubly uniparental inheritance (Bivalvia: Unionida).</title>
        <authorList>
            <person name="Smith C.H."/>
        </authorList>
    </citation>
    <scope>NUCLEOTIDE SEQUENCE</scope>
    <source>
        <strain evidence="2">CHS0354</strain>
        <tissue evidence="2">Mantle</tissue>
    </source>
</reference>
<dbReference type="EMBL" id="JAEAOA010000333">
    <property type="protein sequence ID" value="KAK3585632.1"/>
    <property type="molecule type" value="Genomic_DNA"/>
</dbReference>
<reference evidence="2" key="3">
    <citation type="submission" date="2023-05" db="EMBL/GenBank/DDBJ databases">
        <authorList>
            <person name="Smith C.H."/>
        </authorList>
    </citation>
    <scope>NUCLEOTIDE SEQUENCE</scope>
    <source>
        <strain evidence="2">CHS0354</strain>
        <tissue evidence="2">Mantle</tissue>
    </source>
</reference>
<feature type="signal peptide" evidence="1">
    <location>
        <begin position="1"/>
        <end position="22"/>
    </location>
</feature>
<feature type="chain" id="PRO_5042250133" evidence="1">
    <location>
        <begin position="23"/>
        <end position="399"/>
    </location>
</feature>
<keyword evidence="3" id="KW-1185">Reference proteome</keyword>
<keyword evidence="1" id="KW-0732">Signal</keyword>